<organism evidence="3 4">
    <name type="scientific">Tolypothrix tenuis PCC 7101</name>
    <dbReference type="NCBI Taxonomy" id="231146"/>
    <lineage>
        <taxon>Bacteria</taxon>
        <taxon>Bacillati</taxon>
        <taxon>Cyanobacteriota</taxon>
        <taxon>Cyanophyceae</taxon>
        <taxon>Nostocales</taxon>
        <taxon>Tolypothrichaceae</taxon>
        <taxon>Tolypothrix</taxon>
    </lineage>
</organism>
<accession>A0A1Z4N434</accession>
<dbReference type="KEGG" id="ttq:NIES37_44920"/>
<keyword evidence="2" id="KW-0472">Membrane</keyword>
<keyword evidence="4" id="KW-1185">Reference proteome</keyword>
<proteinExistence type="predicted"/>
<dbReference type="AlphaFoldDB" id="A0A1Z4N434"/>
<evidence type="ECO:0000256" key="1">
    <source>
        <dbReference type="SAM" id="MobiDB-lite"/>
    </source>
</evidence>
<evidence type="ECO:0000313" key="4">
    <source>
        <dbReference type="Proteomes" id="UP000218785"/>
    </source>
</evidence>
<sequence length="137" mass="15896">MRVLYHPETTLLAQLMSVIVFGIVFVAYGVKPPMPGETYSNLHLVSKAWRMAIEERWLLSSILVGVAVVIPDLAYLWLIDERLERIEQNIDEYRAMLSLREEEEEIEAAQAAQAQEEQAMQDQLSPEQYQRPKKTYE</sequence>
<feature type="transmembrane region" description="Helical" evidence="2">
    <location>
        <begin position="12"/>
        <end position="30"/>
    </location>
</feature>
<evidence type="ECO:0000256" key="2">
    <source>
        <dbReference type="SAM" id="Phobius"/>
    </source>
</evidence>
<feature type="compositionally biased region" description="Low complexity" evidence="1">
    <location>
        <begin position="108"/>
        <end position="123"/>
    </location>
</feature>
<dbReference type="Proteomes" id="UP000218785">
    <property type="component" value="Chromosome"/>
</dbReference>
<gene>
    <name evidence="3" type="ORF">NIES37_44920</name>
</gene>
<keyword evidence="2" id="KW-0812">Transmembrane</keyword>
<protein>
    <submittedName>
        <fullName evidence="3">Uncharacterized protein</fullName>
    </submittedName>
</protein>
<feature type="region of interest" description="Disordered" evidence="1">
    <location>
        <begin position="107"/>
        <end position="137"/>
    </location>
</feature>
<evidence type="ECO:0000313" key="3">
    <source>
        <dbReference type="EMBL" id="BAZ00500.1"/>
    </source>
</evidence>
<dbReference type="RefSeq" id="WP_096579425.1">
    <property type="nucleotide sequence ID" value="NZ_CAWNJS010000001.1"/>
</dbReference>
<dbReference type="EMBL" id="AP018248">
    <property type="protein sequence ID" value="BAZ00500.1"/>
    <property type="molecule type" value="Genomic_DNA"/>
</dbReference>
<keyword evidence="2" id="KW-1133">Transmembrane helix</keyword>
<feature type="transmembrane region" description="Helical" evidence="2">
    <location>
        <begin position="57"/>
        <end position="78"/>
    </location>
</feature>
<reference evidence="3 4" key="1">
    <citation type="submission" date="2017-06" db="EMBL/GenBank/DDBJ databases">
        <title>Genome sequencing of cyanobaciteial culture collection at National Institute for Environmental Studies (NIES).</title>
        <authorList>
            <person name="Hirose Y."/>
            <person name="Shimura Y."/>
            <person name="Fujisawa T."/>
            <person name="Nakamura Y."/>
            <person name="Kawachi M."/>
        </authorList>
    </citation>
    <scope>NUCLEOTIDE SEQUENCE [LARGE SCALE GENOMIC DNA]</scope>
    <source>
        <strain evidence="3 4">NIES-37</strain>
    </source>
</reference>
<name>A0A1Z4N434_9CYAN</name>